<feature type="compositionally biased region" description="Polar residues" evidence="1">
    <location>
        <begin position="44"/>
        <end position="53"/>
    </location>
</feature>
<feature type="region of interest" description="Disordered" evidence="1">
    <location>
        <begin position="20"/>
        <end position="83"/>
    </location>
</feature>
<protein>
    <submittedName>
        <fullName evidence="2">Uncharacterized protein</fullName>
    </submittedName>
</protein>
<keyword evidence="3" id="KW-1185">Reference proteome</keyword>
<feature type="region of interest" description="Disordered" evidence="1">
    <location>
        <begin position="98"/>
        <end position="118"/>
    </location>
</feature>
<evidence type="ECO:0000256" key="1">
    <source>
        <dbReference type="SAM" id="MobiDB-lite"/>
    </source>
</evidence>
<evidence type="ECO:0000313" key="3">
    <source>
        <dbReference type="Proteomes" id="UP001066276"/>
    </source>
</evidence>
<feature type="compositionally biased region" description="Basic and acidic residues" evidence="1">
    <location>
        <begin position="64"/>
        <end position="81"/>
    </location>
</feature>
<dbReference type="EMBL" id="JANPWB010000009">
    <property type="protein sequence ID" value="KAJ1154608.1"/>
    <property type="molecule type" value="Genomic_DNA"/>
</dbReference>
<organism evidence="2 3">
    <name type="scientific">Pleurodeles waltl</name>
    <name type="common">Iberian ribbed newt</name>
    <dbReference type="NCBI Taxonomy" id="8319"/>
    <lineage>
        <taxon>Eukaryota</taxon>
        <taxon>Metazoa</taxon>
        <taxon>Chordata</taxon>
        <taxon>Craniata</taxon>
        <taxon>Vertebrata</taxon>
        <taxon>Euteleostomi</taxon>
        <taxon>Amphibia</taxon>
        <taxon>Batrachia</taxon>
        <taxon>Caudata</taxon>
        <taxon>Salamandroidea</taxon>
        <taxon>Salamandridae</taxon>
        <taxon>Pleurodelinae</taxon>
        <taxon>Pleurodeles</taxon>
    </lineage>
</organism>
<proteinExistence type="predicted"/>
<reference evidence="2" key="1">
    <citation type="journal article" date="2022" name="bioRxiv">
        <title>Sequencing and chromosome-scale assembly of the giantPleurodeles waltlgenome.</title>
        <authorList>
            <person name="Brown T."/>
            <person name="Elewa A."/>
            <person name="Iarovenko S."/>
            <person name="Subramanian E."/>
            <person name="Araus A.J."/>
            <person name="Petzold A."/>
            <person name="Susuki M."/>
            <person name="Suzuki K.-i.T."/>
            <person name="Hayashi T."/>
            <person name="Toyoda A."/>
            <person name="Oliveira C."/>
            <person name="Osipova E."/>
            <person name="Leigh N.D."/>
            <person name="Simon A."/>
            <person name="Yun M.H."/>
        </authorList>
    </citation>
    <scope>NUCLEOTIDE SEQUENCE</scope>
    <source>
        <strain evidence="2">20211129_DDA</strain>
        <tissue evidence="2">Liver</tissue>
    </source>
</reference>
<name>A0AAV7RUV2_PLEWA</name>
<accession>A0AAV7RUV2</accession>
<comment type="caution">
    <text evidence="2">The sequence shown here is derived from an EMBL/GenBank/DDBJ whole genome shotgun (WGS) entry which is preliminary data.</text>
</comment>
<gene>
    <name evidence="2" type="ORF">NDU88_007353</name>
</gene>
<evidence type="ECO:0000313" key="2">
    <source>
        <dbReference type="EMBL" id="KAJ1154608.1"/>
    </source>
</evidence>
<dbReference type="AlphaFoldDB" id="A0AAV7RUV2"/>
<sequence>MVLTLRISVLQQSTALEAAPVEEHQGHQLGGATRGRRRREAGTSCDSAGSQEFSHAHHLAPSKAKNELEKRQMEKERRTNEQAESFLNVQNQQLRGAMTRANQALRAEKQRQSRTQHL</sequence>
<dbReference type="Proteomes" id="UP001066276">
    <property type="component" value="Chromosome 5"/>
</dbReference>